<comment type="caution">
    <text evidence="6">The sequence shown here is derived from an EMBL/GenBank/DDBJ whole genome shotgun (WGS) entry which is preliminary data.</text>
</comment>
<name>A0A0L8KJU9_STRVR</name>
<keyword evidence="2 6" id="KW-0238">DNA-binding</keyword>
<dbReference type="InterPro" id="IPR020449">
    <property type="entry name" value="Tscrpt_reg_AraC-type_HTH"/>
</dbReference>
<evidence type="ECO:0000256" key="3">
    <source>
        <dbReference type="ARBA" id="ARBA00023163"/>
    </source>
</evidence>
<feature type="domain" description="HTH araC/xylS-type" evidence="5">
    <location>
        <begin position="6"/>
        <end position="104"/>
    </location>
</feature>
<dbReference type="Gene3D" id="1.10.10.60">
    <property type="entry name" value="Homeodomain-like"/>
    <property type="match status" value="2"/>
</dbReference>
<dbReference type="PRINTS" id="PR00032">
    <property type="entry name" value="HTHARAC"/>
</dbReference>
<evidence type="ECO:0000256" key="2">
    <source>
        <dbReference type="ARBA" id="ARBA00023125"/>
    </source>
</evidence>
<dbReference type="GO" id="GO:0043565">
    <property type="term" value="F:sequence-specific DNA binding"/>
    <property type="evidence" value="ECO:0007669"/>
    <property type="project" value="InterPro"/>
</dbReference>
<dbReference type="InterPro" id="IPR009057">
    <property type="entry name" value="Homeodomain-like_sf"/>
</dbReference>
<organism evidence="6 7">
    <name type="scientific">Streptomyces viridochromogenes</name>
    <dbReference type="NCBI Taxonomy" id="1938"/>
    <lineage>
        <taxon>Bacteria</taxon>
        <taxon>Bacillati</taxon>
        <taxon>Actinomycetota</taxon>
        <taxon>Actinomycetes</taxon>
        <taxon>Kitasatosporales</taxon>
        <taxon>Streptomycetaceae</taxon>
        <taxon>Streptomyces</taxon>
    </lineage>
</organism>
<evidence type="ECO:0000313" key="7">
    <source>
        <dbReference type="Proteomes" id="UP000037023"/>
    </source>
</evidence>
<reference evidence="6 7" key="1">
    <citation type="submission" date="2015-06" db="EMBL/GenBank/DDBJ databases">
        <authorList>
            <person name="Hoefler B.C."/>
            <person name="Straight P.D."/>
        </authorList>
    </citation>
    <scope>NUCLEOTIDE SEQUENCE [LARGE SCALE GENOMIC DNA]</scope>
    <source>
        <strain evidence="6 7">NRRL 3427</strain>
    </source>
</reference>
<sequence length="285" mass="29742">MDTAVERAIECIRERYGEPLTLTEIAESALLSRFYFTRLFKEETGLTPGRFLAAIRIHQAKRLIETTSMSITDISYAVGYNSLGSFTNSFTASVGVSPSRFRRLTRDGGDGLPGPEPTEWTGLGTIAGTISLPTGHGNARVFLGAFGTPVVQHPSVASGVIDVPSGRPSCYSLKNVPEGSWYLLAVAVADGLGPDPAGGRTPLVGDGPKSVTVTADTVTSAAVRLRPARPADPPVLLALPELEPPAVVVPHPGCASVNPPQENGGRRQAAGHLRVASVAPAPTAS</sequence>
<dbReference type="PROSITE" id="PS00041">
    <property type="entry name" value="HTH_ARAC_FAMILY_1"/>
    <property type="match status" value="1"/>
</dbReference>
<dbReference type="PANTHER" id="PTHR43280:SF28">
    <property type="entry name" value="HTH-TYPE TRANSCRIPTIONAL ACTIVATOR RHAS"/>
    <property type="match status" value="1"/>
</dbReference>
<dbReference type="AlphaFoldDB" id="A0A0L8KJU9"/>
<proteinExistence type="predicted"/>
<dbReference type="SMART" id="SM00342">
    <property type="entry name" value="HTH_ARAC"/>
    <property type="match status" value="1"/>
</dbReference>
<evidence type="ECO:0000313" key="6">
    <source>
        <dbReference type="EMBL" id="KOG26217.1"/>
    </source>
</evidence>
<dbReference type="Proteomes" id="UP000037023">
    <property type="component" value="Unassembled WGS sequence"/>
</dbReference>
<evidence type="ECO:0000256" key="1">
    <source>
        <dbReference type="ARBA" id="ARBA00023015"/>
    </source>
</evidence>
<dbReference type="PANTHER" id="PTHR43280">
    <property type="entry name" value="ARAC-FAMILY TRANSCRIPTIONAL REGULATOR"/>
    <property type="match status" value="1"/>
</dbReference>
<gene>
    <name evidence="6" type="ORF">ADK34_16605</name>
</gene>
<dbReference type="EMBL" id="LGUP01000143">
    <property type="protein sequence ID" value="KOG26217.1"/>
    <property type="molecule type" value="Genomic_DNA"/>
</dbReference>
<accession>A0A0L8KJU9</accession>
<dbReference type="GO" id="GO:0003700">
    <property type="term" value="F:DNA-binding transcription factor activity"/>
    <property type="evidence" value="ECO:0007669"/>
    <property type="project" value="InterPro"/>
</dbReference>
<feature type="region of interest" description="Disordered" evidence="4">
    <location>
        <begin position="256"/>
        <end position="285"/>
    </location>
</feature>
<dbReference type="SUPFAM" id="SSF46689">
    <property type="entry name" value="Homeodomain-like"/>
    <property type="match status" value="2"/>
</dbReference>
<keyword evidence="1" id="KW-0805">Transcription regulation</keyword>
<protein>
    <submittedName>
        <fullName evidence="6">DNA-binding protein</fullName>
    </submittedName>
</protein>
<dbReference type="InterPro" id="IPR018060">
    <property type="entry name" value="HTH_AraC"/>
</dbReference>
<dbReference type="PROSITE" id="PS01124">
    <property type="entry name" value="HTH_ARAC_FAMILY_2"/>
    <property type="match status" value="1"/>
</dbReference>
<evidence type="ECO:0000259" key="5">
    <source>
        <dbReference type="PROSITE" id="PS01124"/>
    </source>
</evidence>
<evidence type="ECO:0000256" key="4">
    <source>
        <dbReference type="SAM" id="MobiDB-lite"/>
    </source>
</evidence>
<dbReference type="InterPro" id="IPR018062">
    <property type="entry name" value="HTH_AraC-typ_CS"/>
</dbReference>
<dbReference type="OrthoDB" id="9816011at2"/>
<keyword evidence="3" id="KW-0804">Transcription</keyword>
<dbReference type="PATRIC" id="fig|1938.6.peg.3595"/>
<dbReference type="Pfam" id="PF12833">
    <property type="entry name" value="HTH_18"/>
    <property type="match status" value="1"/>
</dbReference>